<gene>
    <name evidence="1" type="ORF">METZ01_LOCUS443887</name>
</gene>
<dbReference type="EMBL" id="UINC01181371">
    <property type="protein sequence ID" value="SVD91033.1"/>
    <property type="molecule type" value="Genomic_DNA"/>
</dbReference>
<feature type="non-terminal residue" evidence="1">
    <location>
        <position position="81"/>
    </location>
</feature>
<feature type="non-terminal residue" evidence="1">
    <location>
        <position position="1"/>
    </location>
</feature>
<accession>A0A382Z6E2</accession>
<evidence type="ECO:0000313" key="1">
    <source>
        <dbReference type="EMBL" id="SVD91033.1"/>
    </source>
</evidence>
<reference evidence="1" key="1">
    <citation type="submission" date="2018-05" db="EMBL/GenBank/DDBJ databases">
        <authorList>
            <person name="Lanie J.A."/>
            <person name="Ng W.-L."/>
            <person name="Kazmierczak K.M."/>
            <person name="Andrzejewski T.M."/>
            <person name="Davidsen T.M."/>
            <person name="Wayne K.J."/>
            <person name="Tettelin H."/>
            <person name="Glass J.I."/>
            <person name="Rusch D."/>
            <person name="Podicherti R."/>
            <person name="Tsui H.-C.T."/>
            <person name="Winkler M.E."/>
        </authorList>
    </citation>
    <scope>NUCLEOTIDE SEQUENCE</scope>
</reference>
<protein>
    <submittedName>
        <fullName evidence="1">Uncharacterized protein</fullName>
    </submittedName>
</protein>
<dbReference type="AlphaFoldDB" id="A0A382Z6E2"/>
<name>A0A382Z6E2_9ZZZZ</name>
<organism evidence="1">
    <name type="scientific">marine metagenome</name>
    <dbReference type="NCBI Taxonomy" id="408172"/>
    <lineage>
        <taxon>unclassified sequences</taxon>
        <taxon>metagenomes</taxon>
        <taxon>ecological metagenomes</taxon>
    </lineage>
</organism>
<proteinExistence type="predicted"/>
<sequence length="81" mass="8834">VKPILLFSLPFVRFKRISQRLVVFLFAAASSLVQGKDAPPASISGVYPSLTMYNEEGECGTGAVVPWAGRLWVITYGPHKP</sequence>